<keyword evidence="2" id="KW-0489">Methyltransferase</keyword>
<evidence type="ECO:0000313" key="3">
    <source>
        <dbReference type="Proteomes" id="UP000613030"/>
    </source>
</evidence>
<dbReference type="EMBL" id="JAERRB010000009">
    <property type="protein sequence ID" value="MBL0744031.1"/>
    <property type="molecule type" value="Genomic_DNA"/>
</dbReference>
<protein>
    <submittedName>
        <fullName evidence="2">FkbM family methyltransferase</fullName>
    </submittedName>
</protein>
<feature type="domain" description="Methyltransferase FkbM" evidence="1">
    <location>
        <begin position="80"/>
        <end position="231"/>
    </location>
</feature>
<dbReference type="PANTHER" id="PTHR34203">
    <property type="entry name" value="METHYLTRANSFERASE, FKBM FAMILY PROTEIN"/>
    <property type="match status" value="1"/>
</dbReference>
<dbReference type="Proteomes" id="UP000613030">
    <property type="component" value="Unassembled WGS sequence"/>
</dbReference>
<reference evidence="2 3" key="1">
    <citation type="submission" date="2021-01" db="EMBL/GenBank/DDBJ databases">
        <title>Chryseolinea sp. Jin1 Genome sequencing and assembly.</title>
        <authorList>
            <person name="Kim I."/>
        </authorList>
    </citation>
    <scope>NUCLEOTIDE SEQUENCE [LARGE SCALE GENOMIC DNA]</scope>
    <source>
        <strain evidence="2 3">Jin1</strain>
    </source>
</reference>
<accession>A0ABS1KX53</accession>
<dbReference type="InterPro" id="IPR006342">
    <property type="entry name" value="FkbM_mtfrase"/>
</dbReference>
<dbReference type="GO" id="GO:0008168">
    <property type="term" value="F:methyltransferase activity"/>
    <property type="evidence" value="ECO:0007669"/>
    <property type="project" value="UniProtKB-KW"/>
</dbReference>
<evidence type="ECO:0000259" key="1">
    <source>
        <dbReference type="Pfam" id="PF05050"/>
    </source>
</evidence>
<dbReference type="PANTHER" id="PTHR34203:SF15">
    <property type="entry name" value="SLL1173 PROTEIN"/>
    <property type="match status" value="1"/>
</dbReference>
<dbReference type="GO" id="GO:0032259">
    <property type="term" value="P:methylation"/>
    <property type="evidence" value="ECO:0007669"/>
    <property type="project" value="UniProtKB-KW"/>
</dbReference>
<gene>
    <name evidence="2" type="ORF">JI741_22550</name>
</gene>
<dbReference type="SUPFAM" id="SSF53335">
    <property type="entry name" value="S-adenosyl-L-methionine-dependent methyltransferases"/>
    <property type="match status" value="1"/>
</dbReference>
<evidence type="ECO:0000313" key="2">
    <source>
        <dbReference type="EMBL" id="MBL0744031.1"/>
    </source>
</evidence>
<organism evidence="2 3">
    <name type="scientific">Chryseolinea lacunae</name>
    <dbReference type="NCBI Taxonomy" id="2801331"/>
    <lineage>
        <taxon>Bacteria</taxon>
        <taxon>Pseudomonadati</taxon>
        <taxon>Bacteroidota</taxon>
        <taxon>Cytophagia</taxon>
        <taxon>Cytophagales</taxon>
        <taxon>Fulvivirgaceae</taxon>
        <taxon>Chryseolinea</taxon>
    </lineage>
</organism>
<dbReference type="InterPro" id="IPR052514">
    <property type="entry name" value="SAM-dependent_MTase"/>
</dbReference>
<dbReference type="InterPro" id="IPR029063">
    <property type="entry name" value="SAM-dependent_MTases_sf"/>
</dbReference>
<dbReference type="RefSeq" id="WP_202013683.1">
    <property type="nucleotide sequence ID" value="NZ_JAERRB010000009.1"/>
</dbReference>
<keyword evidence="2" id="KW-0808">Transferase</keyword>
<keyword evidence="3" id="KW-1185">Reference proteome</keyword>
<proteinExistence type="predicted"/>
<comment type="caution">
    <text evidence="2">The sequence shown here is derived from an EMBL/GenBank/DDBJ whole genome shotgun (WGS) entry which is preliminary data.</text>
</comment>
<sequence>MMLNKVYTKLVALLKARIENADPIVKQLKGTPRYVPGSIVLRGHTFKYADSASFLFTYEEIYKRSIYKFLSTRERPFIIDAGANIGVSVLYFKQLYGNARVVAFEPDKKIFAILQDNVNAFGLQNVTLVNKGLWNEEKELRFYAEGADAGRISTDTTASHVIDVVSLRSYLSEPVDLLKIDIEGAEMIVLKDCESHLQHVKNIFVEYHSFVGQEQSLPELLDILKRAGFRLNINAPGLISKNPFVKVNAYNGMDMQLNIYGIRS</sequence>
<dbReference type="Pfam" id="PF05050">
    <property type="entry name" value="Methyltransf_21"/>
    <property type="match status" value="1"/>
</dbReference>
<dbReference type="NCBIfam" id="TIGR01444">
    <property type="entry name" value="fkbM_fam"/>
    <property type="match status" value="1"/>
</dbReference>
<dbReference type="Gene3D" id="3.40.50.150">
    <property type="entry name" value="Vaccinia Virus protein VP39"/>
    <property type="match status" value="1"/>
</dbReference>
<name>A0ABS1KX53_9BACT</name>